<keyword evidence="5" id="KW-1185">Reference proteome</keyword>
<feature type="domain" description="Glycosyltransferase subfamily 4-like N-terminal" evidence="3">
    <location>
        <begin position="13"/>
        <end position="177"/>
    </location>
</feature>
<organism evidence="4 5">
    <name type="scientific">Candidatus Methanoperedens nitratireducens</name>
    <dbReference type="NCBI Taxonomy" id="1392998"/>
    <lineage>
        <taxon>Archaea</taxon>
        <taxon>Methanobacteriati</taxon>
        <taxon>Methanobacteriota</taxon>
        <taxon>Stenosarchaea group</taxon>
        <taxon>Methanomicrobia</taxon>
        <taxon>Methanosarcinales</taxon>
        <taxon>ANME-2 cluster</taxon>
        <taxon>Candidatus Methanoperedentaceae</taxon>
        <taxon>Candidatus Methanoperedens</taxon>
    </lineage>
</organism>
<evidence type="ECO:0000313" key="4">
    <source>
        <dbReference type="EMBL" id="KCZ70613.1"/>
    </source>
</evidence>
<keyword evidence="1 4" id="KW-0808">Transferase</keyword>
<dbReference type="Pfam" id="PF00534">
    <property type="entry name" value="Glycos_transf_1"/>
    <property type="match status" value="1"/>
</dbReference>
<dbReference type="Pfam" id="PF13439">
    <property type="entry name" value="Glyco_transf_4"/>
    <property type="match status" value="1"/>
</dbReference>
<evidence type="ECO:0000313" key="5">
    <source>
        <dbReference type="Proteomes" id="UP000027153"/>
    </source>
</evidence>
<sequence>MKVTIIGTLPPIKGISPYCTELLMALSKRVEVEFIGFKSIYPDFLYPGGTTFRDEKYEMPEIGNTSIRNILAWYNPLSWLWAGLTVRGDIVHAQWWAHPLAPVFFVTLFIAKLGGKKIIITVHNVQPHEKNRINTFLNNIVLRLGDSFIAHGGKNRESLSQIYNINQDEIAVIHHGILTPVTVRGITKEDARKFLNISSIKKVLLFFGNLRDYKGLDILLKAVMQIVKESENVILLIAGQSWEDWSKYQKIIDENKLEQYIIKKLDFIPPSEVEYYFSASDLVILPYKYFDSQSGVGALALPFKKPMVVTNVGGLSDFVKDKRAIAEPNDPQDLAEVVIEVFRDETLLLKLAKDSEELLEELNWDKIGEETIKMYDKFCLRR</sequence>
<evidence type="ECO:0000259" key="3">
    <source>
        <dbReference type="Pfam" id="PF13439"/>
    </source>
</evidence>
<dbReference type="Gene3D" id="3.40.50.2000">
    <property type="entry name" value="Glycogen Phosphorylase B"/>
    <property type="match status" value="2"/>
</dbReference>
<proteinExistence type="predicted"/>
<dbReference type="SUPFAM" id="SSF53756">
    <property type="entry name" value="UDP-Glycosyltransferase/glycogen phosphorylase"/>
    <property type="match status" value="1"/>
</dbReference>
<dbReference type="Proteomes" id="UP000027153">
    <property type="component" value="Unassembled WGS sequence"/>
</dbReference>
<dbReference type="PANTHER" id="PTHR46401">
    <property type="entry name" value="GLYCOSYLTRANSFERASE WBBK-RELATED"/>
    <property type="match status" value="1"/>
</dbReference>
<protein>
    <submittedName>
        <fullName evidence="4">Glycosyltransferase</fullName>
    </submittedName>
</protein>
<feature type="domain" description="Glycosyl transferase family 1" evidence="2">
    <location>
        <begin position="188"/>
        <end position="354"/>
    </location>
</feature>
<dbReference type="OrthoDB" id="131038at2157"/>
<dbReference type="InterPro" id="IPR028098">
    <property type="entry name" value="Glyco_trans_4-like_N"/>
</dbReference>
<gene>
    <name evidence="4" type="ORF">ANME2D_02634</name>
</gene>
<evidence type="ECO:0000259" key="2">
    <source>
        <dbReference type="Pfam" id="PF00534"/>
    </source>
</evidence>
<dbReference type="PANTHER" id="PTHR46401:SF2">
    <property type="entry name" value="GLYCOSYLTRANSFERASE WBBK-RELATED"/>
    <property type="match status" value="1"/>
</dbReference>
<name>A0A062V1V5_9EURY</name>
<dbReference type="RefSeq" id="WP_048092340.1">
    <property type="nucleotide sequence ID" value="NZ_JMIY01000007.1"/>
</dbReference>
<accession>A0A062V1V5</accession>
<dbReference type="AlphaFoldDB" id="A0A062V1V5"/>
<dbReference type="GO" id="GO:0016757">
    <property type="term" value="F:glycosyltransferase activity"/>
    <property type="evidence" value="ECO:0007669"/>
    <property type="project" value="InterPro"/>
</dbReference>
<comment type="caution">
    <text evidence="4">The sequence shown here is derived from an EMBL/GenBank/DDBJ whole genome shotgun (WGS) entry which is preliminary data.</text>
</comment>
<dbReference type="EMBL" id="JMIY01000007">
    <property type="protein sequence ID" value="KCZ70613.1"/>
    <property type="molecule type" value="Genomic_DNA"/>
</dbReference>
<dbReference type="InterPro" id="IPR001296">
    <property type="entry name" value="Glyco_trans_1"/>
</dbReference>
<reference evidence="4 5" key="1">
    <citation type="journal article" date="2013" name="Nature">
        <title>Anaerobic oxidation of methane coupled to nitrate reduction in a novel archaeal lineage.</title>
        <authorList>
            <person name="Haroon M.F."/>
            <person name="Hu S."/>
            <person name="Shi Y."/>
            <person name="Imelfort M."/>
            <person name="Keller J."/>
            <person name="Hugenholtz P."/>
            <person name="Yuan Z."/>
            <person name="Tyson G.W."/>
        </authorList>
    </citation>
    <scope>NUCLEOTIDE SEQUENCE [LARGE SCALE GENOMIC DNA]</scope>
    <source>
        <strain evidence="4 5">ANME-2d</strain>
    </source>
</reference>
<evidence type="ECO:0000256" key="1">
    <source>
        <dbReference type="ARBA" id="ARBA00022679"/>
    </source>
</evidence>